<dbReference type="EMBL" id="GGEC01005226">
    <property type="protein sequence ID" value="MBW85709.1"/>
    <property type="molecule type" value="Transcribed_RNA"/>
</dbReference>
<name>A0A2P2IWW2_RHIMU</name>
<dbReference type="AlphaFoldDB" id="A0A2P2IWW2"/>
<sequence>MCRRGLGSDFQELCGAVWEGKMLQALIWRRRGGSVNRRARTSRERVTGEAE</sequence>
<evidence type="ECO:0000313" key="1">
    <source>
        <dbReference type="EMBL" id="MBW85709.1"/>
    </source>
</evidence>
<proteinExistence type="predicted"/>
<organism evidence="1">
    <name type="scientific">Rhizophora mucronata</name>
    <name type="common">Asiatic mangrove</name>
    <dbReference type="NCBI Taxonomy" id="61149"/>
    <lineage>
        <taxon>Eukaryota</taxon>
        <taxon>Viridiplantae</taxon>
        <taxon>Streptophyta</taxon>
        <taxon>Embryophyta</taxon>
        <taxon>Tracheophyta</taxon>
        <taxon>Spermatophyta</taxon>
        <taxon>Magnoliopsida</taxon>
        <taxon>eudicotyledons</taxon>
        <taxon>Gunneridae</taxon>
        <taxon>Pentapetalae</taxon>
        <taxon>rosids</taxon>
        <taxon>fabids</taxon>
        <taxon>Malpighiales</taxon>
        <taxon>Rhizophoraceae</taxon>
        <taxon>Rhizophora</taxon>
    </lineage>
</organism>
<reference evidence="1" key="1">
    <citation type="submission" date="2018-02" db="EMBL/GenBank/DDBJ databases">
        <title>Rhizophora mucronata_Transcriptome.</title>
        <authorList>
            <person name="Meera S.P."/>
            <person name="Sreeshan A."/>
            <person name="Augustine A."/>
        </authorList>
    </citation>
    <scope>NUCLEOTIDE SEQUENCE</scope>
    <source>
        <tissue evidence="1">Leaf</tissue>
    </source>
</reference>
<protein>
    <submittedName>
        <fullName evidence="1">Uncharacterized protein</fullName>
    </submittedName>
</protein>
<accession>A0A2P2IWW2</accession>